<dbReference type="InterPro" id="IPR032181">
    <property type="entry name" value="DUF5013"/>
</dbReference>
<proteinExistence type="predicted"/>
<evidence type="ECO:0000313" key="3">
    <source>
        <dbReference type="Proteomes" id="UP000238642"/>
    </source>
</evidence>
<dbReference type="OrthoDB" id="1043438at2"/>
<sequence length="409" mass="46092">MNFWKQYRFFLFISLVLGLSMGCSKMDDWKKYVADGEISYTGKLDSLRIFSGKNRVKLAGLFISDPKVTECRIFWNDRRDSISVPVERTLDVDTLEVLLENMAENVYNFEVVTYDALGNPSITVHSIGTVYGDRYQTSLFDRPLSRRDLTTYSGVFLGTLGNVDLSSGIFASEIKYTNLENQEKVLRLPIGEKDFELDDVNADYPMLSRSLFLPDSTCLDTFYTAYAEIRPDYVFYRNLNAPFDAHNISGRWGVISDWISNAEANNISGGRGTTDTNTGIRVLSAEAGWGTPNINNGKIYQTATLPAGEYEVVIEFTRNNVTANVDAFNNLIYFVATDNGNIPNAADVESVSTLGYYNLKWIADGYQTVRFRFENPQNQPITIGFVTNLMSSSNQFFNVRGLSVSLIYE</sequence>
<dbReference type="Pfam" id="PF16405">
    <property type="entry name" value="DUF5013"/>
    <property type="match status" value="1"/>
</dbReference>
<evidence type="ECO:0000313" key="2">
    <source>
        <dbReference type="EMBL" id="PRD56519.1"/>
    </source>
</evidence>
<dbReference type="AlphaFoldDB" id="A0A2S9JTA8"/>
<dbReference type="RefSeq" id="WP_105723407.1">
    <property type="nucleotide sequence ID" value="NZ_PVBS01000001.1"/>
</dbReference>
<feature type="domain" description="DUF5013" evidence="1">
    <location>
        <begin position="237"/>
        <end position="384"/>
    </location>
</feature>
<accession>A0A2S9JTA8</accession>
<name>A0A2S9JTA8_9SPHI</name>
<dbReference type="Proteomes" id="UP000238642">
    <property type="component" value="Unassembled WGS sequence"/>
</dbReference>
<organism evidence="2 3">
    <name type="scientific">Sphingobacterium gobiense</name>
    <dbReference type="NCBI Taxonomy" id="1382456"/>
    <lineage>
        <taxon>Bacteria</taxon>
        <taxon>Pseudomonadati</taxon>
        <taxon>Bacteroidota</taxon>
        <taxon>Sphingobacteriia</taxon>
        <taxon>Sphingobacteriales</taxon>
        <taxon>Sphingobacteriaceae</taxon>
        <taxon>Sphingobacterium</taxon>
    </lineage>
</organism>
<protein>
    <recommendedName>
        <fullName evidence="1">DUF5013 domain-containing protein</fullName>
    </recommendedName>
</protein>
<keyword evidence="3" id="KW-1185">Reference proteome</keyword>
<dbReference type="EMBL" id="PVBS01000001">
    <property type="protein sequence ID" value="PRD56519.1"/>
    <property type="molecule type" value="Genomic_DNA"/>
</dbReference>
<dbReference type="PROSITE" id="PS51257">
    <property type="entry name" value="PROKAR_LIPOPROTEIN"/>
    <property type="match status" value="1"/>
</dbReference>
<comment type="caution">
    <text evidence="2">The sequence shown here is derived from an EMBL/GenBank/DDBJ whole genome shotgun (WGS) entry which is preliminary data.</text>
</comment>
<evidence type="ECO:0000259" key="1">
    <source>
        <dbReference type="Pfam" id="PF16405"/>
    </source>
</evidence>
<dbReference type="Pfam" id="PF16389">
    <property type="entry name" value="DUF4998"/>
    <property type="match status" value="1"/>
</dbReference>
<reference evidence="2 3" key="1">
    <citation type="submission" date="2018-02" db="EMBL/GenBank/DDBJ databases">
        <title>The draft genome of Sphingobacterium gobiense H7.</title>
        <authorList>
            <person name="Li L."/>
            <person name="Liu L."/>
            <person name="Zhang X."/>
            <person name="Wang T."/>
            <person name="Liang L."/>
        </authorList>
    </citation>
    <scope>NUCLEOTIDE SEQUENCE [LARGE SCALE GENOMIC DNA]</scope>
    <source>
        <strain evidence="2 3">ACCC 05757</strain>
    </source>
</reference>
<gene>
    <name evidence="2" type="ORF">C5749_04560</name>
</gene>